<feature type="transmembrane region" description="Helical" evidence="6">
    <location>
        <begin position="829"/>
        <end position="847"/>
    </location>
</feature>
<evidence type="ECO:0000313" key="10">
    <source>
        <dbReference type="Proteomes" id="UP000683360"/>
    </source>
</evidence>
<name>A0A8S3U6A1_MYTED</name>
<comment type="subcellular location">
    <subcellularLocation>
        <location evidence="1 6">Membrane</location>
        <topology evidence="1 6">Multi-pass membrane protein</topology>
    </subcellularLocation>
</comment>
<feature type="compositionally biased region" description="Pro residues" evidence="7">
    <location>
        <begin position="528"/>
        <end position="537"/>
    </location>
</feature>
<feature type="compositionally biased region" description="Basic and acidic residues" evidence="7">
    <location>
        <begin position="186"/>
        <end position="201"/>
    </location>
</feature>
<feature type="transmembrane region" description="Helical" evidence="6">
    <location>
        <begin position="1281"/>
        <end position="1300"/>
    </location>
</feature>
<dbReference type="GO" id="GO:0016020">
    <property type="term" value="C:membrane"/>
    <property type="evidence" value="ECO:0007669"/>
    <property type="project" value="UniProtKB-SubCell"/>
</dbReference>
<feature type="compositionally biased region" description="Basic and acidic residues" evidence="7">
    <location>
        <begin position="372"/>
        <end position="394"/>
    </location>
</feature>
<feature type="compositionally biased region" description="Basic residues" evidence="7">
    <location>
        <begin position="171"/>
        <end position="184"/>
    </location>
</feature>
<feature type="compositionally biased region" description="Polar residues" evidence="7">
    <location>
        <begin position="444"/>
        <end position="463"/>
    </location>
</feature>
<feature type="compositionally biased region" description="Polar residues" evidence="7">
    <location>
        <begin position="73"/>
        <end position="85"/>
    </location>
</feature>
<feature type="domain" description="Pecanex C-terminal" evidence="8">
    <location>
        <begin position="1608"/>
        <end position="1832"/>
    </location>
</feature>
<protein>
    <recommendedName>
        <fullName evidence="6">Pecanex-like protein</fullName>
    </recommendedName>
</protein>
<feature type="region of interest" description="Disordered" evidence="7">
    <location>
        <begin position="55"/>
        <end position="136"/>
    </location>
</feature>
<feature type="transmembrane region" description="Helical" evidence="6">
    <location>
        <begin position="854"/>
        <end position="874"/>
    </location>
</feature>
<feature type="compositionally biased region" description="Low complexity" evidence="7">
    <location>
        <begin position="343"/>
        <end position="353"/>
    </location>
</feature>
<feature type="compositionally biased region" description="Basic and acidic residues" evidence="7">
    <location>
        <begin position="315"/>
        <end position="342"/>
    </location>
</feature>
<feature type="transmembrane region" description="Helical" evidence="6">
    <location>
        <begin position="1187"/>
        <end position="1205"/>
    </location>
</feature>
<feature type="region of interest" description="Disordered" evidence="7">
    <location>
        <begin position="315"/>
        <end position="412"/>
    </location>
</feature>
<dbReference type="PANTHER" id="PTHR12372:SF7">
    <property type="entry name" value="PROTEIN PECANEX"/>
    <property type="match status" value="1"/>
</dbReference>
<dbReference type="InterPro" id="IPR007735">
    <property type="entry name" value="Pecanex_C"/>
</dbReference>
<dbReference type="Pfam" id="PF05041">
    <property type="entry name" value="Pecanex_C"/>
    <property type="match status" value="1"/>
</dbReference>
<dbReference type="OrthoDB" id="10037631at2759"/>
<comment type="caution">
    <text evidence="9">The sequence shown here is derived from an EMBL/GenBank/DDBJ whole genome shotgun (WGS) entry which is preliminary data.</text>
</comment>
<keyword evidence="5 6" id="KW-0472">Membrane</keyword>
<feature type="compositionally biased region" description="Basic and acidic residues" evidence="7">
    <location>
        <begin position="259"/>
        <end position="282"/>
    </location>
</feature>
<feature type="transmembrane region" description="Helical" evidence="6">
    <location>
        <begin position="1211"/>
        <end position="1229"/>
    </location>
</feature>
<evidence type="ECO:0000256" key="7">
    <source>
        <dbReference type="SAM" id="MobiDB-lite"/>
    </source>
</evidence>
<evidence type="ECO:0000256" key="6">
    <source>
        <dbReference type="RuleBase" id="RU367089"/>
    </source>
</evidence>
<keyword evidence="10" id="KW-1185">Reference proteome</keyword>
<feature type="transmembrane region" description="Helical" evidence="6">
    <location>
        <begin position="941"/>
        <end position="966"/>
    </location>
</feature>
<feature type="region of interest" description="Disordered" evidence="7">
    <location>
        <begin position="160"/>
        <end position="212"/>
    </location>
</feature>
<feature type="compositionally biased region" description="Basic residues" evidence="7">
    <location>
        <begin position="625"/>
        <end position="646"/>
    </location>
</feature>
<feature type="compositionally biased region" description="Polar residues" evidence="7">
    <location>
        <begin position="203"/>
        <end position="212"/>
    </location>
</feature>
<evidence type="ECO:0000259" key="8">
    <source>
        <dbReference type="Pfam" id="PF05041"/>
    </source>
</evidence>
<evidence type="ECO:0000256" key="3">
    <source>
        <dbReference type="ARBA" id="ARBA00022692"/>
    </source>
</evidence>
<dbReference type="InterPro" id="IPR039797">
    <property type="entry name" value="Pecanex"/>
</dbReference>
<feature type="transmembrane region" description="Helical" evidence="6">
    <location>
        <begin position="1351"/>
        <end position="1370"/>
    </location>
</feature>
<organism evidence="9 10">
    <name type="scientific">Mytilus edulis</name>
    <name type="common">Blue mussel</name>
    <dbReference type="NCBI Taxonomy" id="6550"/>
    <lineage>
        <taxon>Eukaryota</taxon>
        <taxon>Metazoa</taxon>
        <taxon>Spiralia</taxon>
        <taxon>Lophotrochozoa</taxon>
        <taxon>Mollusca</taxon>
        <taxon>Bivalvia</taxon>
        <taxon>Autobranchia</taxon>
        <taxon>Pteriomorphia</taxon>
        <taxon>Mytilida</taxon>
        <taxon>Mytiloidea</taxon>
        <taxon>Mytilidae</taxon>
        <taxon>Mytilinae</taxon>
        <taxon>Mytilus</taxon>
    </lineage>
</organism>
<feature type="transmembrane region" description="Helical" evidence="6">
    <location>
        <begin position="986"/>
        <end position="1007"/>
    </location>
</feature>
<feature type="region of interest" description="Disordered" evidence="7">
    <location>
        <begin position="1"/>
        <end position="40"/>
    </location>
</feature>
<dbReference type="PANTHER" id="PTHR12372">
    <property type="entry name" value="PECANEX"/>
    <property type="match status" value="1"/>
</dbReference>
<evidence type="ECO:0000256" key="1">
    <source>
        <dbReference type="ARBA" id="ARBA00004141"/>
    </source>
</evidence>
<proteinExistence type="inferred from homology"/>
<feature type="compositionally biased region" description="Basic and acidic residues" evidence="7">
    <location>
        <begin position="117"/>
        <end position="126"/>
    </location>
</feature>
<reference evidence="9" key="1">
    <citation type="submission" date="2021-03" db="EMBL/GenBank/DDBJ databases">
        <authorList>
            <person name="Bekaert M."/>
        </authorList>
    </citation>
    <scope>NUCLEOTIDE SEQUENCE</scope>
</reference>
<accession>A0A8S3U6A1</accession>
<feature type="transmembrane region" description="Helical" evidence="6">
    <location>
        <begin position="894"/>
        <end position="914"/>
    </location>
</feature>
<feature type="transmembrane region" description="Helical" evidence="6">
    <location>
        <begin position="1312"/>
        <end position="1339"/>
    </location>
</feature>
<feature type="transmembrane region" description="Helical" evidence="6">
    <location>
        <begin position="1092"/>
        <end position="1114"/>
    </location>
</feature>
<keyword evidence="4 6" id="KW-1133">Transmembrane helix</keyword>
<evidence type="ECO:0000313" key="9">
    <source>
        <dbReference type="EMBL" id="CAG2241353.1"/>
    </source>
</evidence>
<evidence type="ECO:0000256" key="2">
    <source>
        <dbReference type="ARBA" id="ARBA00010170"/>
    </source>
</evidence>
<keyword evidence="3 6" id="KW-0812">Transmembrane</keyword>
<dbReference type="EMBL" id="CAJPWZ010002583">
    <property type="protein sequence ID" value="CAG2241353.1"/>
    <property type="molecule type" value="Genomic_DNA"/>
</dbReference>
<feature type="transmembrane region" description="Helical" evidence="6">
    <location>
        <begin position="1121"/>
        <end position="1137"/>
    </location>
</feature>
<sequence length="2027" mass="227440">MFDTSEVIEDKSDKNEEENKENKPAVVGSSSNSVPVQMSIEGEAIEMATIRRIDDINITPSDPSNSSEEKNSQVEVNLINKQGKGSQAPLAEHETDSIDQQQEESLKQIHDFGTISSKEDSSDKDLAGGSQITTTAHVEINHHISDGELEDGEIKAVNHKHEDSDSDMTPHGKHRIKKRRKAVRRAQSDVERGEYYRERPRQNRSNMSLPQGTKLSEVKIDINDEIASGNMFRPKSECIIRQRKHSRPNCEMMIVELESSPKHARRDDISEKMDTENEADKPKYRRSMSQDGTFMPFKPKAFSAGCGLDLKSHSIKKDAKDSSRTKDCEEEKGSKISKDKQSTSKNKQSSSNDVPKKEKTYKKKSRPNSAGDIHKIHVDKLESGKISKPKDLPLIHKHSQKVKDNDGASQKSSTVGLDWLFSTDSDSVSSGEVEIGLHRDHFMSDTSSTMTNEGDSIIDTSPQFPVKYEVLKETDTPTPSTPSADELETIKQGAMHKRPDTPTPSSPSADELEMMRQQGAIPKRPSARPLPPIPKPTPADESAAGSPSSGELPDPEDLNRRLMTKIMEILGSKSKSDCAEDPTGESTPRLGEHDRGSPDSKSGSPTESSALLPSVSIASAASSQIKRHGSKKRERGVGKSRRRVRRSGSPPGSVRDSIRQSGKFHTASNHDDTTEGALHWFQDENGKWFSYSFGENSSGLAFTANETPVDNSFWSDSWSNTSSGSGSTVMIDSKTEDKKDEPVLDELDLPGTVGRQTIEELLMTRRRMAGAACDSSADSDSSGKASIKEPKRNHFYKFQFLPKKFLKIRFDRLALLALLDRNLTTIENSIAVIIAVAVGAVGALVLSANFYYDFWVFMFCFVIAGCQYSVMKSVQPDAASPTHGYNRLVVFSRPFYFCVCCGLMLLLDYALSFASPNPVDVYGMPFGMVSSLRFTRDLLKVLVLFFPVIFTVGLLPQVNTFLMYLFEQLDMHLFGGNATVSLGSSIYVFCRSIIATAFLYPFCYLAAQVGTCHRQCEAECAQNAVFSILCAMIVAVSYHLSRGASDPSVLWMLVKDLICSSQKEDEVDEKDLEDPLPEKLKQCVSERLQSDLLISLIILVIVFAVHLSTAFSSLQPVVSDIIYYMAGGLGFIIHYIIPQLRKEMPWLCCSHPVLNSRERNFFEVTALPMIMWFEKMYVWMRFFERNVMYPVVFLCALTSSTPTIMCKFGKYVGPFLIIMCSLKLLRFAFSQTSKQYLIMTFTVFFFKYDYRDASETFLIDYFFISIVFVKFCDLLLKMKFILTYIAPWQITWGSAFHAFAQPFSVPHSAMLFLQAGVSAFFSTPLNPFLGSAIFITSYARPVKFWEKDYKALIYAVSHIQIVFCLIAKGADDNNLNSIFYEHLTRSLQHSLCGDLMMGRWGNTEQGDCFIMASDYLNALVHVIEMGNGLVTFQLRGLEFRGTYCQQREVEAITEGVEDNEGFCCCEPGHLPHFLSLNAAFNQRGLAWEVVVTKYVLDGYSISDNNAASMVQSYETRKILISFYIKSIIYYTVRSPRLQDWLEGETILEALQATTEDNYVDVDPIFSYYIDEDYDSKLKGVSRNKFCSVYLKWIKNCYERRDKEQIIIKTSPVVSLCYCLSLLGRRALGTAAHNTISTSADLFLFGLHALFKGDFRITSPHDEWVFADMELLRRVVAPAIRMALKLHQDCFMYTDEYEDESFLYTAISNYESNLVISHEADPQWRNAVLSNTPSLLALRHVFDEGTDEYKVIMLNKKFLTFRVVKVNRECVRGLWAGQQQELIFLRNRNPERGSIQNAKQALRNMINSSCDQPIGYPIYVSPLTTSYSSTHNQLASIIGGEFILANVKSFFQNVWKRLRRRCGASCAGSSSGFQEEMAYSIGCSHVGAASALGTAGSIKEATVIGTPTNQQDIALQTLGNRGKINSKETFNQKVRIMDPSLVFMNINLGRRIDVQWPCEEWRLNGGSNAWQGWLPAKGMVGIVVHKWIPCHRETVKRSHVDKVILLVQIGDKHVPIADSGVMDLGAEV</sequence>
<feature type="compositionally biased region" description="Low complexity" evidence="7">
    <location>
        <begin position="608"/>
        <end position="623"/>
    </location>
</feature>
<evidence type="ECO:0000256" key="4">
    <source>
        <dbReference type="ARBA" id="ARBA00022989"/>
    </source>
</evidence>
<evidence type="ECO:0000256" key="5">
    <source>
        <dbReference type="ARBA" id="ARBA00023136"/>
    </source>
</evidence>
<gene>
    <name evidence="9" type="ORF">MEDL_53576</name>
</gene>
<comment type="similarity">
    <text evidence="2 6">Belongs to the pecanex family.</text>
</comment>
<dbReference type="Proteomes" id="UP000683360">
    <property type="component" value="Unassembled WGS sequence"/>
</dbReference>
<feature type="region of interest" description="Disordered" evidence="7">
    <location>
        <begin position="444"/>
        <end position="672"/>
    </location>
</feature>
<feature type="region of interest" description="Disordered" evidence="7">
    <location>
        <begin position="257"/>
        <end position="296"/>
    </location>
</feature>